<comment type="caution">
    <text evidence="1">The sequence shown here is derived from an EMBL/GenBank/DDBJ whole genome shotgun (WGS) entry which is preliminary data.</text>
</comment>
<reference evidence="1 2" key="1">
    <citation type="submission" date="2013-01" db="EMBL/GenBank/DDBJ databases">
        <authorList>
            <person name="Harkins D.M."/>
            <person name="Durkin A.S."/>
            <person name="Brinkac L.M."/>
            <person name="Haft D.H."/>
            <person name="Selengut J.D."/>
            <person name="Sanka R."/>
            <person name="DePew J."/>
            <person name="Purushe J."/>
            <person name="Picardeau M."/>
            <person name="Werts C."/>
            <person name="Goarant C."/>
            <person name="Vinetz J.M."/>
            <person name="Sutton G.G."/>
            <person name="Nierman W.C."/>
            <person name="Fouts D.E."/>
        </authorList>
    </citation>
    <scope>NUCLEOTIDE SEQUENCE [LARGE SCALE GENOMIC DNA]</scope>
    <source>
        <strain evidence="1 2">200701203</strain>
    </source>
</reference>
<dbReference type="BioCyc" id="LBOR1193007:G11KN-3601-MONOMER"/>
<evidence type="ECO:0000313" key="2">
    <source>
        <dbReference type="Proteomes" id="UP000011783"/>
    </source>
</evidence>
<dbReference type="AlphaFoldDB" id="M3HWX1"/>
<organism evidence="1 2">
    <name type="scientific">Leptospira borgpetersenii str. 200701203</name>
    <dbReference type="NCBI Taxonomy" id="1193007"/>
    <lineage>
        <taxon>Bacteria</taxon>
        <taxon>Pseudomonadati</taxon>
        <taxon>Spirochaetota</taxon>
        <taxon>Spirochaetia</taxon>
        <taxon>Leptospirales</taxon>
        <taxon>Leptospiraceae</taxon>
        <taxon>Leptospira</taxon>
    </lineage>
</organism>
<sequence length="74" mass="8742">MQTLKGPDEAGFFFHENLFQRTFIGGIAINFFRNPKYVRYRPMSVFAFSGKYQGISVPQNKEKPIVYDTIFRRK</sequence>
<evidence type="ECO:0000313" key="1">
    <source>
        <dbReference type="EMBL" id="EMG02090.1"/>
    </source>
</evidence>
<dbReference type="EMBL" id="AKWO02000004">
    <property type="protein sequence ID" value="EMG02090.1"/>
    <property type="molecule type" value="Genomic_DNA"/>
</dbReference>
<dbReference type="Proteomes" id="UP000011783">
    <property type="component" value="Unassembled WGS sequence"/>
</dbReference>
<gene>
    <name evidence="1" type="ORF">LEP1GSC123_2716</name>
</gene>
<accession>M3HWX1</accession>
<name>M3HWX1_LEPBO</name>
<protein>
    <submittedName>
        <fullName evidence="1">Uncharacterized protein</fullName>
    </submittedName>
</protein>
<proteinExistence type="predicted"/>